<accession>A0A229SZH4</accession>
<dbReference type="RefSeq" id="WP_093950553.1">
    <property type="nucleotide sequence ID" value="NZ_NMUL01000030.1"/>
</dbReference>
<evidence type="ECO:0000313" key="3">
    <source>
        <dbReference type="Proteomes" id="UP000215199"/>
    </source>
</evidence>
<dbReference type="Proteomes" id="UP000215199">
    <property type="component" value="Unassembled WGS sequence"/>
</dbReference>
<comment type="caution">
    <text evidence="2">The sequence shown here is derived from an EMBL/GenBank/DDBJ whole genome shotgun (WGS) entry which is preliminary data.</text>
</comment>
<reference evidence="3" key="1">
    <citation type="submission" date="2017-07" db="EMBL/GenBank/DDBJ databases">
        <title>Comparative genome mining reveals phylogenetic distribution patterns of secondary metabolites in Amycolatopsis.</title>
        <authorList>
            <person name="Adamek M."/>
            <person name="Alanjary M."/>
            <person name="Sales-Ortells H."/>
            <person name="Goodfellow M."/>
            <person name="Bull A.T."/>
            <person name="Kalinowski J."/>
            <person name="Ziemert N."/>
        </authorList>
    </citation>
    <scope>NUCLEOTIDE SEQUENCE [LARGE SCALE GENOMIC DNA]</scope>
    <source>
        <strain evidence="3">H5</strain>
    </source>
</reference>
<evidence type="ECO:0000256" key="1">
    <source>
        <dbReference type="SAM" id="MobiDB-lite"/>
    </source>
</evidence>
<proteinExistence type="predicted"/>
<organism evidence="2 3">
    <name type="scientific">Amycolatopsis vastitatis</name>
    <dbReference type="NCBI Taxonomy" id="1905142"/>
    <lineage>
        <taxon>Bacteria</taxon>
        <taxon>Bacillati</taxon>
        <taxon>Actinomycetota</taxon>
        <taxon>Actinomycetes</taxon>
        <taxon>Pseudonocardiales</taxon>
        <taxon>Pseudonocardiaceae</taxon>
        <taxon>Amycolatopsis</taxon>
    </lineage>
</organism>
<dbReference type="EMBL" id="NMUL01000030">
    <property type="protein sequence ID" value="OXM64183.1"/>
    <property type="molecule type" value="Genomic_DNA"/>
</dbReference>
<gene>
    <name evidence="2" type="ORF">CF165_28015</name>
</gene>
<evidence type="ECO:0000313" key="2">
    <source>
        <dbReference type="EMBL" id="OXM64183.1"/>
    </source>
</evidence>
<dbReference type="OrthoDB" id="3630457at2"/>
<feature type="region of interest" description="Disordered" evidence="1">
    <location>
        <begin position="77"/>
        <end position="100"/>
    </location>
</feature>
<sequence length="112" mass="12238">MPDRNDSPDSWSKVPLAWEKASSALFLSRQRGWLWKGVPAGSAAPDRLVGHHTTGTHQDVVSIDLADEKMHTIGARFAPGDWGRPGAPPVRGPVDGPPDEVLLQVLDWPERD</sequence>
<protein>
    <submittedName>
        <fullName evidence="2">Uncharacterized protein</fullName>
    </submittedName>
</protein>
<dbReference type="AlphaFoldDB" id="A0A229SZH4"/>
<name>A0A229SZH4_9PSEU</name>
<keyword evidence="3" id="KW-1185">Reference proteome</keyword>